<reference evidence="2" key="1">
    <citation type="journal article" date="2022" name="Plant J.">
        <title>Strategies of tolerance reflected in two North American maple genomes.</title>
        <authorList>
            <person name="McEvoy S.L."/>
            <person name="Sezen U.U."/>
            <person name="Trouern-Trend A."/>
            <person name="McMahon S.M."/>
            <person name="Schaberg P.G."/>
            <person name="Yang J."/>
            <person name="Wegrzyn J.L."/>
            <person name="Swenson N.G."/>
        </authorList>
    </citation>
    <scope>NUCLEOTIDE SEQUENCE</scope>
    <source>
        <strain evidence="2">91603</strain>
    </source>
</reference>
<gene>
    <name evidence="2" type="ORF">LWI28_008522</name>
</gene>
<dbReference type="EMBL" id="JAJSOW010000100">
    <property type="protein sequence ID" value="KAI9185577.1"/>
    <property type="molecule type" value="Genomic_DNA"/>
</dbReference>
<organism evidence="2 3">
    <name type="scientific">Acer negundo</name>
    <name type="common">Box elder</name>
    <dbReference type="NCBI Taxonomy" id="4023"/>
    <lineage>
        <taxon>Eukaryota</taxon>
        <taxon>Viridiplantae</taxon>
        <taxon>Streptophyta</taxon>
        <taxon>Embryophyta</taxon>
        <taxon>Tracheophyta</taxon>
        <taxon>Spermatophyta</taxon>
        <taxon>Magnoliopsida</taxon>
        <taxon>eudicotyledons</taxon>
        <taxon>Gunneridae</taxon>
        <taxon>Pentapetalae</taxon>
        <taxon>rosids</taxon>
        <taxon>malvids</taxon>
        <taxon>Sapindales</taxon>
        <taxon>Sapindaceae</taxon>
        <taxon>Hippocastanoideae</taxon>
        <taxon>Acereae</taxon>
        <taxon>Acer</taxon>
    </lineage>
</organism>
<sequence length="155" mass="16417">MSSPLPLENLSGEIVGFPKAGSWDLNLKGNTGRLVRGVKVCPSLPYCDLKDTVGVTGRVEAGAVFYGIVAGIFASLAERTVNLSPSGIALALYLVWARWNQGRESRRRRVADTDGADTLGVDKVNGETGETFRAGGGRGIYTESWGPNPTSTLTS</sequence>
<protein>
    <submittedName>
        <fullName evidence="2">Uncharacterized protein</fullName>
    </submittedName>
</protein>
<comment type="caution">
    <text evidence="2">The sequence shown here is derived from an EMBL/GenBank/DDBJ whole genome shotgun (WGS) entry which is preliminary data.</text>
</comment>
<keyword evidence="3" id="KW-1185">Reference proteome</keyword>
<proteinExistence type="predicted"/>
<feature type="compositionally biased region" description="Polar residues" evidence="1">
    <location>
        <begin position="145"/>
        <end position="155"/>
    </location>
</feature>
<feature type="region of interest" description="Disordered" evidence="1">
    <location>
        <begin position="121"/>
        <end position="155"/>
    </location>
</feature>
<dbReference type="Proteomes" id="UP001064489">
    <property type="component" value="Chromosome 3"/>
</dbReference>
<accession>A0AAD5J4Y5</accession>
<evidence type="ECO:0000256" key="1">
    <source>
        <dbReference type="SAM" id="MobiDB-lite"/>
    </source>
</evidence>
<reference evidence="2" key="2">
    <citation type="submission" date="2023-02" db="EMBL/GenBank/DDBJ databases">
        <authorList>
            <person name="Swenson N.G."/>
            <person name="Wegrzyn J.L."/>
            <person name="Mcevoy S.L."/>
        </authorList>
    </citation>
    <scope>NUCLEOTIDE SEQUENCE</scope>
    <source>
        <strain evidence="2">91603</strain>
        <tissue evidence="2">Leaf</tissue>
    </source>
</reference>
<evidence type="ECO:0000313" key="3">
    <source>
        <dbReference type="Proteomes" id="UP001064489"/>
    </source>
</evidence>
<evidence type="ECO:0000313" key="2">
    <source>
        <dbReference type="EMBL" id="KAI9185577.1"/>
    </source>
</evidence>
<name>A0AAD5J4Y5_ACENE</name>
<dbReference type="AlphaFoldDB" id="A0AAD5J4Y5"/>